<protein>
    <submittedName>
        <fullName evidence="1">Uncharacterized protein</fullName>
    </submittedName>
</protein>
<accession>A0A9J6EI52</accession>
<comment type="caution">
    <text evidence="1">The sequence shown here is derived from an EMBL/GenBank/DDBJ whole genome shotgun (WGS) entry which is preliminary data.</text>
</comment>
<evidence type="ECO:0000313" key="1">
    <source>
        <dbReference type="EMBL" id="KAH8033712.1"/>
    </source>
</evidence>
<sequence length="215" mass="23691">MRLRFILKEVMMICTLSTSPSHRVAALISGSTSTHASTFVLFLNTATGGAFPLFRRVTSIDRKLLLEAVQNPKQAPRFPLVNQPSHSEVSSEVSSQDFGTAVSKSDIPFVNETSFCEVPLQPGVAMLPGTAAPSVSELHKRITEELEKCSSLLYCCHDVQTLVEARSLLQATFRPGMAHTDVSRITQPQFVSRVAHDCFFGVENNINVNSETHKW</sequence>
<dbReference type="Proteomes" id="UP000821866">
    <property type="component" value="Chromosome 2"/>
</dbReference>
<reference evidence="1" key="2">
    <citation type="submission" date="2021-09" db="EMBL/GenBank/DDBJ databases">
        <authorList>
            <person name="Jia N."/>
            <person name="Wang J."/>
            <person name="Shi W."/>
            <person name="Du L."/>
            <person name="Sun Y."/>
            <person name="Zhan W."/>
            <person name="Jiang J."/>
            <person name="Wang Q."/>
            <person name="Zhang B."/>
            <person name="Ji P."/>
            <person name="Sakyi L.B."/>
            <person name="Cui X."/>
            <person name="Yuan T."/>
            <person name="Jiang B."/>
            <person name="Yang W."/>
            <person name="Lam T.T.-Y."/>
            <person name="Chang Q."/>
            <person name="Ding S."/>
            <person name="Wang X."/>
            <person name="Zhu J."/>
            <person name="Ruan X."/>
            <person name="Zhao L."/>
            <person name="Wei J."/>
            <person name="Que T."/>
            <person name="Du C."/>
            <person name="Cheng J."/>
            <person name="Dai P."/>
            <person name="Han X."/>
            <person name="Huang E."/>
            <person name="Gao Y."/>
            <person name="Liu J."/>
            <person name="Shao H."/>
            <person name="Ye R."/>
            <person name="Li L."/>
            <person name="Wei W."/>
            <person name="Wang X."/>
            <person name="Wang C."/>
            <person name="Huo Q."/>
            <person name="Li W."/>
            <person name="Guo W."/>
            <person name="Chen H."/>
            <person name="Chen S."/>
            <person name="Zhou L."/>
            <person name="Zhou L."/>
            <person name="Ni X."/>
            <person name="Tian J."/>
            <person name="Zhou Y."/>
            <person name="Sheng Y."/>
            <person name="Liu T."/>
            <person name="Pan Y."/>
            <person name="Xia L."/>
            <person name="Li J."/>
            <person name="Zhao F."/>
            <person name="Cao W."/>
        </authorList>
    </citation>
    <scope>NUCLEOTIDE SEQUENCE</scope>
    <source>
        <strain evidence="1">Rmic-2018</strain>
        <tissue evidence="1">Larvae</tissue>
    </source>
</reference>
<keyword evidence="2" id="KW-1185">Reference proteome</keyword>
<evidence type="ECO:0000313" key="2">
    <source>
        <dbReference type="Proteomes" id="UP000821866"/>
    </source>
</evidence>
<organism evidence="1 2">
    <name type="scientific">Rhipicephalus microplus</name>
    <name type="common">Cattle tick</name>
    <name type="synonym">Boophilus microplus</name>
    <dbReference type="NCBI Taxonomy" id="6941"/>
    <lineage>
        <taxon>Eukaryota</taxon>
        <taxon>Metazoa</taxon>
        <taxon>Ecdysozoa</taxon>
        <taxon>Arthropoda</taxon>
        <taxon>Chelicerata</taxon>
        <taxon>Arachnida</taxon>
        <taxon>Acari</taxon>
        <taxon>Parasitiformes</taxon>
        <taxon>Ixodida</taxon>
        <taxon>Ixodoidea</taxon>
        <taxon>Ixodidae</taxon>
        <taxon>Rhipicephalinae</taxon>
        <taxon>Rhipicephalus</taxon>
        <taxon>Boophilus</taxon>
    </lineage>
</organism>
<dbReference type="EMBL" id="JABSTU010000004">
    <property type="protein sequence ID" value="KAH8033712.1"/>
    <property type="molecule type" value="Genomic_DNA"/>
</dbReference>
<name>A0A9J6EI52_RHIMP</name>
<reference evidence="1" key="1">
    <citation type="journal article" date="2020" name="Cell">
        <title>Large-Scale Comparative Analyses of Tick Genomes Elucidate Their Genetic Diversity and Vector Capacities.</title>
        <authorList>
            <consortium name="Tick Genome and Microbiome Consortium (TIGMIC)"/>
            <person name="Jia N."/>
            <person name="Wang J."/>
            <person name="Shi W."/>
            <person name="Du L."/>
            <person name="Sun Y."/>
            <person name="Zhan W."/>
            <person name="Jiang J.F."/>
            <person name="Wang Q."/>
            <person name="Zhang B."/>
            <person name="Ji P."/>
            <person name="Bell-Sakyi L."/>
            <person name="Cui X.M."/>
            <person name="Yuan T.T."/>
            <person name="Jiang B.G."/>
            <person name="Yang W.F."/>
            <person name="Lam T.T."/>
            <person name="Chang Q.C."/>
            <person name="Ding S.J."/>
            <person name="Wang X.J."/>
            <person name="Zhu J.G."/>
            <person name="Ruan X.D."/>
            <person name="Zhao L."/>
            <person name="Wei J.T."/>
            <person name="Ye R.Z."/>
            <person name="Que T.C."/>
            <person name="Du C.H."/>
            <person name="Zhou Y.H."/>
            <person name="Cheng J.X."/>
            <person name="Dai P.F."/>
            <person name="Guo W.B."/>
            <person name="Han X.H."/>
            <person name="Huang E.J."/>
            <person name="Li L.F."/>
            <person name="Wei W."/>
            <person name="Gao Y.C."/>
            <person name="Liu J.Z."/>
            <person name="Shao H.Z."/>
            <person name="Wang X."/>
            <person name="Wang C.C."/>
            <person name="Yang T.C."/>
            <person name="Huo Q.B."/>
            <person name="Li W."/>
            <person name="Chen H.Y."/>
            <person name="Chen S.E."/>
            <person name="Zhou L.G."/>
            <person name="Ni X.B."/>
            <person name="Tian J.H."/>
            <person name="Sheng Y."/>
            <person name="Liu T."/>
            <person name="Pan Y.S."/>
            <person name="Xia L.Y."/>
            <person name="Li J."/>
            <person name="Zhao F."/>
            <person name="Cao W.C."/>
        </authorList>
    </citation>
    <scope>NUCLEOTIDE SEQUENCE</scope>
    <source>
        <strain evidence="1">Rmic-2018</strain>
    </source>
</reference>
<proteinExistence type="predicted"/>
<gene>
    <name evidence="1" type="ORF">HPB51_015548</name>
</gene>
<dbReference type="AlphaFoldDB" id="A0A9J6EI52"/>